<reference evidence="1 2" key="1">
    <citation type="journal article" date="2020" name="ISME J.">
        <title>Comparative genomics reveals insights into cyanobacterial evolution and habitat adaptation.</title>
        <authorList>
            <person name="Chen M.Y."/>
            <person name="Teng W.K."/>
            <person name="Zhao L."/>
            <person name="Hu C.X."/>
            <person name="Zhou Y.K."/>
            <person name="Han B.P."/>
            <person name="Song L.R."/>
            <person name="Shu W.S."/>
        </authorList>
    </citation>
    <scope>NUCLEOTIDE SEQUENCE [LARGE SCALE GENOMIC DNA]</scope>
    <source>
        <strain evidence="1 2">FACHB-159</strain>
    </source>
</reference>
<gene>
    <name evidence="1" type="ORF">H6H03_13955</name>
</gene>
<dbReference type="Proteomes" id="UP000637383">
    <property type="component" value="Unassembled WGS sequence"/>
</dbReference>
<keyword evidence="2" id="KW-1185">Reference proteome</keyword>
<name>A0ABR8K7Z6_9NOSO</name>
<dbReference type="EMBL" id="JACJTU010000011">
    <property type="protein sequence ID" value="MBD2734981.1"/>
    <property type="molecule type" value="Genomic_DNA"/>
</dbReference>
<protein>
    <submittedName>
        <fullName evidence="1">Uncharacterized protein</fullName>
    </submittedName>
</protein>
<sequence>MGHGGATAVLGSPQVEQVASWGMGEISLNAEPLSLKLPVLTLLHHFHSQCPMPNAQCPIPHTCYPLISFNKITVKKSKNMSKCTQ</sequence>
<comment type="caution">
    <text evidence="1">The sequence shown here is derived from an EMBL/GenBank/DDBJ whole genome shotgun (WGS) entry which is preliminary data.</text>
</comment>
<accession>A0ABR8K7Z6</accession>
<organism evidence="1 2">
    <name type="scientific">Nostoc paludosum FACHB-159</name>
    <dbReference type="NCBI Taxonomy" id="2692908"/>
    <lineage>
        <taxon>Bacteria</taxon>
        <taxon>Bacillati</taxon>
        <taxon>Cyanobacteriota</taxon>
        <taxon>Cyanophyceae</taxon>
        <taxon>Nostocales</taxon>
        <taxon>Nostocaceae</taxon>
        <taxon>Nostoc</taxon>
    </lineage>
</organism>
<proteinExistence type="predicted"/>
<evidence type="ECO:0000313" key="2">
    <source>
        <dbReference type="Proteomes" id="UP000637383"/>
    </source>
</evidence>
<evidence type="ECO:0000313" key="1">
    <source>
        <dbReference type="EMBL" id="MBD2734981.1"/>
    </source>
</evidence>